<evidence type="ECO:0000256" key="1">
    <source>
        <dbReference type="ARBA" id="ARBA00002069"/>
    </source>
</evidence>
<gene>
    <name evidence="10" type="ORF">CONLIGDRAFT_418447</name>
</gene>
<comment type="similarity">
    <text evidence="3">Belongs to the KXD1 family.</text>
</comment>
<sequence length="194" mass="20946">MASHYSSQYYTATGAVPIAVPVGKGQYPAYYQSGDSTYSVSPPEVADSVSSGSAMLPSYSNSGYSATASSYAGSSQGDYDSAGSAAGVDFNEYMQDRFAATFDPIPLDKCMAVQAQTSGHLNAKQRELLELQAKAQARLAKARARFADGMQDAREVRADLEWTQKKVSSLKSKASKKHSKEYNKARARYPSPEY</sequence>
<dbReference type="InterPro" id="IPR019371">
    <property type="entry name" value="KxDL_dom"/>
</dbReference>
<keyword evidence="5" id="KW-0813">Transport</keyword>
<dbReference type="GO" id="GO:0005768">
    <property type="term" value="C:endosome"/>
    <property type="evidence" value="ECO:0007669"/>
    <property type="project" value="UniProtKB-SubCell"/>
</dbReference>
<dbReference type="GO" id="GO:0031083">
    <property type="term" value="C:BLOC-1 complex"/>
    <property type="evidence" value="ECO:0007669"/>
    <property type="project" value="TreeGrafter"/>
</dbReference>
<dbReference type="GO" id="GO:0007032">
    <property type="term" value="P:endosome organization"/>
    <property type="evidence" value="ECO:0007669"/>
    <property type="project" value="TreeGrafter"/>
</dbReference>
<organism evidence="10 11">
    <name type="scientific">Coniochaeta ligniaria NRRL 30616</name>
    <dbReference type="NCBI Taxonomy" id="1408157"/>
    <lineage>
        <taxon>Eukaryota</taxon>
        <taxon>Fungi</taxon>
        <taxon>Dikarya</taxon>
        <taxon>Ascomycota</taxon>
        <taxon>Pezizomycotina</taxon>
        <taxon>Sordariomycetes</taxon>
        <taxon>Sordariomycetidae</taxon>
        <taxon>Coniochaetales</taxon>
        <taxon>Coniochaetaceae</taxon>
        <taxon>Coniochaeta</taxon>
    </lineage>
</organism>
<proteinExistence type="inferred from homology"/>
<feature type="region of interest" description="Disordered" evidence="8">
    <location>
        <begin position="166"/>
        <end position="194"/>
    </location>
</feature>
<keyword evidence="11" id="KW-1185">Reference proteome</keyword>
<feature type="domain" description="KxDL" evidence="9">
    <location>
        <begin position="97"/>
        <end position="182"/>
    </location>
</feature>
<evidence type="ECO:0000256" key="6">
    <source>
        <dbReference type="ARBA" id="ARBA00022753"/>
    </source>
</evidence>
<dbReference type="Pfam" id="PF10241">
    <property type="entry name" value="KxDL"/>
    <property type="match status" value="1"/>
</dbReference>
<dbReference type="Proteomes" id="UP000182658">
    <property type="component" value="Unassembled WGS sequence"/>
</dbReference>
<dbReference type="AlphaFoldDB" id="A0A1J7IHK7"/>
<dbReference type="InterPro" id="IPR051390">
    <property type="entry name" value="BLOC-1_subunit_KXD1"/>
</dbReference>
<dbReference type="GO" id="GO:0032880">
    <property type="term" value="P:regulation of protein localization"/>
    <property type="evidence" value="ECO:0007669"/>
    <property type="project" value="TreeGrafter"/>
</dbReference>
<evidence type="ECO:0000256" key="7">
    <source>
        <dbReference type="ARBA" id="ARBA00029808"/>
    </source>
</evidence>
<evidence type="ECO:0000256" key="8">
    <source>
        <dbReference type="SAM" id="MobiDB-lite"/>
    </source>
</evidence>
<reference evidence="10 11" key="1">
    <citation type="submission" date="2016-10" db="EMBL/GenBank/DDBJ databases">
        <title>Draft genome sequence of Coniochaeta ligniaria NRRL30616, a lignocellulolytic fungus for bioabatement of inhibitors in plant biomass hydrolysates.</title>
        <authorList>
            <consortium name="DOE Joint Genome Institute"/>
            <person name="Jimenez D.J."/>
            <person name="Hector R.E."/>
            <person name="Riley R."/>
            <person name="Sun H."/>
            <person name="Grigoriev I.V."/>
            <person name="Van Elsas J.D."/>
            <person name="Nichols N.N."/>
        </authorList>
    </citation>
    <scope>NUCLEOTIDE SEQUENCE [LARGE SCALE GENOMIC DNA]</scope>
    <source>
        <strain evidence="10 11">NRRL 30616</strain>
    </source>
</reference>
<evidence type="ECO:0000256" key="4">
    <source>
        <dbReference type="ARBA" id="ARBA00016207"/>
    </source>
</evidence>
<evidence type="ECO:0000256" key="5">
    <source>
        <dbReference type="ARBA" id="ARBA00022448"/>
    </source>
</evidence>
<evidence type="ECO:0000313" key="11">
    <source>
        <dbReference type="Proteomes" id="UP000182658"/>
    </source>
</evidence>
<accession>A0A1J7IHK7</accession>
<keyword evidence="6" id="KW-0967">Endosome</keyword>
<evidence type="ECO:0000256" key="2">
    <source>
        <dbReference type="ARBA" id="ARBA00004177"/>
    </source>
</evidence>
<evidence type="ECO:0000256" key="3">
    <source>
        <dbReference type="ARBA" id="ARBA00005913"/>
    </source>
</evidence>
<evidence type="ECO:0000313" key="10">
    <source>
        <dbReference type="EMBL" id="OIW27215.1"/>
    </source>
</evidence>
<dbReference type="PANTHER" id="PTHR37787">
    <property type="entry name" value="BIOGENESIS OF LYSOSOME-RELATED ORGANELLES COMPLEX 1 SUBUNIT KXD1"/>
    <property type="match status" value="1"/>
</dbReference>
<protein>
    <recommendedName>
        <fullName evidence="4">Biogenesis of lysosome-related organelles complex 1 subunit KXD1</fullName>
    </recommendedName>
    <alternativeName>
        <fullName evidence="7">KxDL homolog</fullName>
    </alternativeName>
</protein>
<comment type="subcellular location">
    <subcellularLocation>
        <location evidence="2">Endosome</location>
    </subcellularLocation>
</comment>
<dbReference type="EMBL" id="KV875099">
    <property type="protein sequence ID" value="OIW27215.1"/>
    <property type="molecule type" value="Genomic_DNA"/>
</dbReference>
<dbReference type="InParanoid" id="A0A1J7IHK7"/>
<dbReference type="OrthoDB" id="4089816at2759"/>
<name>A0A1J7IHK7_9PEZI</name>
<comment type="function">
    <text evidence="1">Component of the biogenesis of lysosome-related organelles complex-1 (BLOC-1) involved in endosomal cargo sorting.</text>
</comment>
<evidence type="ECO:0000259" key="9">
    <source>
        <dbReference type="Pfam" id="PF10241"/>
    </source>
</evidence>
<dbReference type="PANTHER" id="PTHR37787:SF1">
    <property type="entry name" value="BIOGENESIS OF LYSOSOME-RELATED ORGANELLES COMPLEX 1 SUBUNIT KXD1"/>
    <property type="match status" value="1"/>
</dbReference>